<feature type="chain" id="PRO_5023135151" description="Dipeptidyl-peptidase" evidence="7">
    <location>
        <begin position="22"/>
        <end position="777"/>
    </location>
</feature>
<keyword evidence="2 7" id="KW-0031">Aminopeptidase</keyword>
<dbReference type="GO" id="GO:0006508">
    <property type="term" value="P:proteolysis"/>
    <property type="evidence" value="ECO:0007669"/>
    <property type="project" value="UniProtKB-KW"/>
</dbReference>
<evidence type="ECO:0000313" key="8">
    <source>
        <dbReference type="EMBL" id="PVY38565.1"/>
    </source>
</evidence>
<dbReference type="PANTHER" id="PTHR38469:SF1">
    <property type="entry name" value="PERIPLASMIC PEPTIDASE SUBFAMILY S1B"/>
    <property type="match status" value="1"/>
</dbReference>
<evidence type="ECO:0000256" key="4">
    <source>
        <dbReference type="ARBA" id="ARBA00022729"/>
    </source>
</evidence>
<keyword evidence="6 7" id="KW-0720">Serine protease</keyword>
<dbReference type="InterPro" id="IPR009003">
    <property type="entry name" value="Peptidase_S1_PA"/>
</dbReference>
<dbReference type="GO" id="GO:0043171">
    <property type="term" value="P:peptide catabolic process"/>
    <property type="evidence" value="ECO:0007669"/>
    <property type="project" value="UniProtKB-UniRule"/>
</dbReference>
<dbReference type="RefSeq" id="WP_165820688.1">
    <property type="nucleotide sequence ID" value="NZ_QEKI01000016.1"/>
</dbReference>
<dbReference type="EC" id="3.4.14.-" evidence="7"/>
<keyword evidence="5 7" id="KW-0378">Hydrolase</keyword>
<evidence type="ECO:0000256" key="5">
    <source>
        <dbReference type="ARBA" id="ARBA00022801"/>
    </source>
</evidence>
<comment type="similarity">
    <text evidence="1 7">Belongs to the peptidase S46 family.</text>
</comment>
<keyword evidence="9" id="KW-1185">Reference proteome</keyword>
<dbReference type="GO" id="GO:0070009">
    <property type="term" value="F:serine-type aminopeptidase activity"/>
    <property type="evidence" value="ECO:0007669"/>
    <property type="project" value="UniProtKB-UniRule"/>
</dbReference>
<keyword evidence="4 7" id="KW-0732">Signal</keyword>
<protein>
    <recommendedName>
        <fullName evidence="7">Dipeptidyl-peptidase</fullName>
        <ecNumber evidence="7">3.4.14.-</ecNumber>
    </recommendedName>
</protein>
<dbReference type="GO" id="GO:0008239">
    <property type="term" value="F:dipeptidyl-peptidase activity"/>
    <property type="evidence" value="ECO:0007669"/>
    <property type="project" value="UniProtKB-UniRule"/>
</dbReference>
<dbReference type="InterPro" id="IPR019500">
    <property type="entry name" value="Pep_S46"/>
</dbReference>
<evidence type="ECO:0000313" key="9">
    <source>
        <dbReference type="Proteomes" id="UP000245466"/>
    </source>
</evidence>
<proteinExistence type="inferred from homology"/>
<evidence type="ECO:0000256" key="2">
    <source>
        <dbReference type="ARBA" id="ARBA00022438"/>
    </source>
</evidence>
<sequence length="777" mass="86691">MLKRILSLLLLVSLCVPFAKADEGMWLPMLIKRLNHADMQKKGLQLTAEEIYNVNNSSLKDAIVQFGGFCTGEFISAEGLLLTNHHCGYGQIQSHSTPEKDYLTNGFWAADRKQELPNEGLFVDILVRMDDVTAKVLEGIDKNTPEKERLQLASQRAQAIAKEASENDRYVSYVRDFFNGNEYYLFVYERFTDVRLVGTPPSAVGKFGGDTDNWMWPRHTGDFAMFRVYMAPDGKPANYAATNVPYKPKHHLPINIGGVEQDDFAMVFGFPGRTKRFMTSEGLVLDVEQLNKSRIKLRDKKLALWKEDMDKSDATRIQYASKYASTANYYKYSIGQNEGIKRMKTVEGKRADEKKFQAWADANPERKALYGSSLNDMNAAYKEIEKYNLGSVYLNEAVLGTEALLFAYRMSALNNALKAGNADAAKKAAEDLKPRAEAFFKDYNMATDKKVFAAMMKAYHEDIAKDQQPDAFKQLVAKYKGDFNKLADYVYGNSFVVNKQKTEQFLNNPSQKQLANDPAFTLVNSIIEHYQTNISPKLAESNAKLARANRLYTAGLREMNPDKVYYPDANSTIRLSYGSVKNYQPADGVTYNVITTLEGVMQKEDPTNEEFIVPAKLKQLYEAKDYGRYANKDGELIVNFITDNDITGGNSGSPVINGNGELIGLAFDGNWEAMTGDLVYDPDYKRCINVSANYVLFMVDKYAGASNLINEMTIVDTNSPGPADAGATTTAGASDNGSTELLNAAVEEAKADLAAGKKSVKIKKKDGKRRATVEVKN</sequence>
<evidence type="ECO:0000256" key="7">
    <source>
        <dbReference type="RuleBase" id="RU366067"/>
    </source>
</evidence>
<dbReference type="EMBL" id="QEKI01000016">
    <property type="protein sequence ID" value="PVY38565.1"/>
    <property type="molecule type" value="Genomic_DNA"/>
</dbReference>
<keyword evidence="3 7" id="KW-0645">Protease</keyword>
<accession>A0A2U1AQA2</accession>
<dbReference type="AlphaFoldDB" id="A0A2U1AQA2"/>
<dbReference type="Gene3D" id="2.40.10.10">
    <property type="entry name" value="Trypsin-like serine proteases"/>
    <property type="match status" value="1"/>
</dbReference>
<name>A0A2U1AQA2_9BACT</name>
<dbReference type="PANTHER" id="PTHR38469">
    <property type="entry name" value="PERIPLASMIC PEPTIDASE SUBFAMILY S1B"/>
    <property type="match status" value="1"/>
</dbReference>
<evidence type="ECO:0000256" key="6">
    <source>
        <dbReference type="ARBA" id="ARBA00022825"/>
    </source>
</evidence>
<dbReference type="SUPFAM" id="SSF50494">
    <property type="entry name" value="Trypsin-like serine proteases"/>
    <property type="match status" value="1"/>
</dbReference>
<comment type="caution">
    <text evidence="8">The sequence shown here is derived from an EMBL/GenBank/DDBJ whole genome shotgun (WGS) entry which is preliminary data.</text>
</comment>
<gene>
    <name evidence="8" type="ORF">C8E01_11690</name>
</gene>
<feature type="signal peptide" evidence="7">
    <location>
        <begin position="1"/>
        <end position="21"/>
    </location>
</feature>
<dbReference type="InterPro" id="IPR043504">
    <property type="entry name" value="Peptidase_S1_PA_chymotrypsin"/>
</dbReference>
<dbReference type="Pfam" id="PF10459">
    <property type="entry name" value="Peptidase_S46"/>
    <property type="match status" value="1"/>
</dbReference>
<dbReference type="Proteomes" id="UP000245466">
    <property type="component" value="Unassembled WGS sequence"/>
</dbReference>
<reference evidence="8 9" key="1">
    <citation type="submission" date="2018-04" db="EMBL/GenBank/DDBJ databases">
        <title>Genomic Encyclopedia of Type Strains, Phase IV (KMG-IV): sequencing the most valuable type-strain genomes for metagenomic binning, comparative biology and taxonomic classification.</title>
        <authorList>
            <person name="Goeker M."/>
        </authorList>
    </citation>
    <scope>NUCLEOTIDE SEQUENCE [LARGE SCALE GENOMIC DNA]</scope>
    <source>
        <strain evidence="8 9">DSM 100231</strain>
    </source>
</reference>
<evidence type="ECO:0000256" key="3">
    <source>
        <dbReference type="ARBA" id="ARBA00022670"/>
    </source>
</evidence>
<evidence type="ECO:0000256" key="1">
    <source>
        <dbReference type="ARBA" id="ARBA00010491"/>
    </source>
</evidence>
<comment type="function">
    <text evidence="7">Catalyzes the removal of dipeptides from the N-terminus of oligopeptides.</text>
</comment>
<organism evidence="8 9">
    <name type="scientific">Pontibacter virosus</name>
    <dbReference type="NCBI Taxonomy" id="1765052"/>
    <lineage>
        <taxon>Bacteria</taxon>
        <taxon>Pseudomonadati</taxon>
        <taxon>Bacteroidota</taxon>
        <taxon>Cytophagia</taxon>
        <taxon>Cytophagales</taxon>
        <taxon>Hymenobacteraceae</taxon>
        <taxon>Pontibacter</taxon>
    </lineage>
</organism>